<dbReference type="InterPro" id="IPR011701">
    <property type="entry name" value="MFS"/>
</dbReference>
<proteinExistence type="predicted"/>
<dbReference type="EMBL" id="QRGA01000001">
    <property type="protein sequence ID" value="RDV00333.1"/>
    <property type="molecule type" value="Genomic_DNA"/>
</dbReference>
<dbReference type="SUPFAM" id="SSF103473">
    <property type="entry name" value="MFS general substrate transporter"/>
    <property type="match status" value="1"/>
</dbReference>
<name>A0A3D8K5M3_9BURK</name>
<evidence type="ECO:0000259" key="5">
    <source>
        <dbReference type="PROSITE" id="PS50850"/>
    </source>
</evidence>
<dbReference type="Gene3D" id="1.20.1250.20">
    <property type="entry name" value="MFS general substrate transporter like domains"/>
    <property type="match status" value="2"/>
</dbReference>
<keyword evidence="3 4" id="KW-0472">Membrane</keyword>
<gene>
    <name evidence="6" type="ORF">DWV00_00560</name>
</gene>
<dbReference type="Proteomes" id="UP000256838">
    <property type="component" value="Unassembled WGS sequence"/>
</dbReference>
<feature type="domain" description="Major facilitator superfamily (MFS) profile" evidence="5">
    <location>
        <begin position="28"/>
        <end position="408"/>
    </location>
</feature>
<protein>
    <submittedName>
        <fullName evidence="6">MFS transporter</fullName>
    </submittedName>
</protein>
<accession>A0A3D8K5M3</accession>
<sequence>MEALDTSMRNEAASNQPVVKTTAYRWLVLAFAWGALLLTFVDRLAWGNLAVPVGHALGMSLGALGIFVTAFYVGYVVSNVAGGIGTDLLGPRRTLALSLVPLGIGCLFFGHVSSLLAGIVVQILMGLAAGCDYSACVKLTTTWFDVKARGRAIGLLMTATSLAVVLTNAIVPKLLQAQSWTRVYEQLGLVTALFGLCCFFVVRDGPLLKKASVGKLDLRSLVRNRDLLLLAFAGFGSMWGTWGFAFWANALMMKGYGLSGVTAGTITVLFGIGAIVSKPLIGLVSDWLGGRCKLLVMICLFGFAASLLTFGRLHTVEQFRLIAPLLGVFAFAYSPLLAVMVAQAAGPSLAGSATGGTNAFWQLGSVVVPLAVGAVFASTHSFFVAFLALSAGPASAFLCMIPIHDTNRR</sequence>
<keyword evidence="7" id="KW-1185">Reference proteome</keyword>
<dbReference type="InterPro" id="IPR036259">
    <property type="entry name" value="MFS_trans_sf"/>
</dbReference>
<feature type="transmembrane region" description="Helical" evidence="4">
    <location>
        <begin position="183"/>
        <end position="202"/>
    </location>
</feature>
<dbReference type="PROSITE" id="PS50850">
    <property type="entry name" value="MFS"/>
    <property type="match status" value="1"/>
</dbReference>
<dbReference type="PANTHER" id="PTHR23527">
    <property type="entry name" value="BLL3282 PROTEIN"/>
    <property type="match status" value="1"/>
</dbReference>
<keyword evidence="1 4" id="KW-0812">Transmembrane</keyword>
<reference evidence="6 7" key="1">
    <citation type="submission" date="2018-08" db="EMBL/GenBank/DDBJ databases">
        <title>Paraburkholderia sp. DHOM06 isolated from forest soil.</title>
        <authorList>
            <person name="Gao Z.-H."/>
            <person name="Qiu L.-H."/>
        </authorList>
    </citation>
    <scope>NUCLEOTIDE SEQUENCE [LARGE SCALE GENOMIC DNA]</scope>
    <source>
        <strain evidence="6 7">DHOM06</strain>
    </source>
</reference>
<feature type="transmembrane region" description="Helical" evidence="4">
    <location>
        <begin position="358"/>
        <end position="376"/>
    </location>
</feature>
<dbReference type="AlphaFoldDB" id="A0A3D8K5M3"/>
<feature type="transmembrane region" description="Helical" evidence="4">
    <location>
        <begin position="23"/>
        <end position="41"/>
    </location>
</feature>
<dbReference type="Pfam" id="PF07690">
    <property type="entry name" value="MFS_1"/>
    <property type="match status" value="1"/>
</dbReference>
<dbReference type="OrthoDB" id="9766638at2"/>
<evidence type="ECO:0000256" key="1">
    <source>
        <dbReference type="ARBA" id="ARBA00022692"/>
    </source>
</evidence>
<organism evidence="6 7">
    <name type="scientific">Trinickia dinghuensis</name>
    <dbReference type="NCBI Taxonomy" id="2291023"/>
    <lineage>
        <taxon>Bacteria</taxon>
        <taxon>Pseudomonadati</taxon>
        <taxon>Pseudomonadota</taxon>
        <taxon>Betaproteobacteria</taxon>
        <taxon>Burkholderiales</taxon>
        <taxon>Burkholderiaceae</taxon>
        <taxon>Trinickia</taxon>
    </lineage>
</organism>
<evidence type="ECO:0000256" key="3">
    <source>
        <dbReference type="ARBA" id="ARBA00023136"/>
    </source>
</evidence>
<dbReference type="RefSeq" id="WP_115531601.1">
    <property type="nucleotide sequence ID" value="NZ_QRGA01000001.1"/>
</dbReference>
<evidence type="ECO:0000256" key="4">
    <source>
        <dbReference type="SAM" id="Phobius"/>
    </source>
</evidence>
<feature type="transmembrane region" description="Helical" evidence="4">
    <location>
        <begin position="94"/>
        <end position="113"/>
    </location>
</feature>
<feature type="transmembrane region" description="Helical" evidence="4">
    <location>
        <begin position="322"/>
        <end position="346"/>
    </location>
</feature>
<keyword evidence="2 4" id="KW-1133">Transmembrane helix</keyword>
<evidence type="ECO:0000313" key="7">
    <source>
        <dbReference type="Proteomes" id="UP000256838"/>
    </source>
</evidence>
<dbReference type="GO" id="GO:0022857">
    <property type="term" value="F:transmembrane transporter activity"/>
    <property type="evidence" value="ECO:0007669"/>
    <property type="project" value="InterPro"/>
</dbReference>
<dbReference type="InterPro" id="IPR020846">
    <property type="entry name" value="MFS_dom"/>
</dbReference>
<feature type="transmembrane region" description="Helical" evidence="4">
    <location>
        <begin position="382"/>
        <end position="403"/>
    </location>
</feature>
<dbReference type="PANTHER" id="PTHR23527:SF1">
    <property type="entry name" value="BLL3282 PROTEIN"/>
    <property type="match status" value="1"/>
</dbReference>
<feature type="transmembrane region" description="Helical" evidence="4">
    <location>
        <begin position="61"/>
        <end position="82"/>
    </location>
</feature>
<feature type="transmembrane region" description="Helical" evidence="4">
    <location>
        <begin position="288"/>
        <end position="310"/>
    </location>
</feature>
<feature type="transmembrane region" description="Helical" evidence="4">
    <location>
        <begin position="256"/>
        <end position="276"/>
    </location>
</feature>
<comment type="caution">
    <text evidence="6">The sequence shown here is derived from an EMBL/GenBank/DDBJ whole genome shotgun (WGS) entry which is preliminary data.</text>
</comment>
<feature type="transmembrane region" description="Helical" evidence="4">
    <location>
        <begin position="152"/>
        <end position="171"/>
    </location>
</feature>
<dbReference type="InterPro" id="IPR052952">
    <property type="entry name" value="MFS-Transporter"/>
</dbReference>
<feature type="transmembrane region" description="Helical" evidence="4">
    <location>
        <begin position="227"/>
        <end position="250"/>
    </location>
</feature>
<evidence type="ECO:0000256" key="2">
    <source>
        <dbReference type="ARBA" id="ARBA00022989"/>
    </source>
</evidence>
<evidence type="ECO:0000313" key="6">
    <source>
        <dbReference type="EMBL" id="RDV00333.1"/>
    </source>
</evidence>